<reference evidence="1 2" key="1">
    <citation type="journal article" date="2014" name="Int. J. Syst. Evol. Microbiol.">
        <title>Celeribacter indicus sp. nov., a polycyclic aromatic hydrocarbon-degrading bacterium from deep-sea sediment and reclassification of Huaishuia halophila as Celeribacter halophilus comb. nov.</title>
        <authorList>
            <person name="Lai Q."/>
            <person name="Cao J."/>
            <person name="Yuan J."/>
            <person name="Li F."/>
            <person name="Shao Z."/>
        </authorList>
    </citation>
    <scope>NUCLEOTIDE SEQUENCE [LARGE SCALE GENOMIC DNA]</scope>
    <source>
        <strain evidence="1">P73</strain>
    </source>
</reference>
<dbReference type="STRING" id="1208324.P73_0835"/>
<organism evidence="1 2">
    <name type="scientific">Celeribacter indicus</name>
    <dbReference type="NCBI Taxonomy" id="1208324"/>
    <lineage>
        <taxon>Bacteria</taxon>
        <taxon>Pseudomonadati</taxon>
        <taxon>Pseudomonadota</taxon>
        <taxon>Alphaproteobacteria</taxon>
        <taxon>Rhodobacterales</taxon>
        <taxon>Roseobacteraceae</taxon>
        <taxon>Celeribacter</taxon>
    </lineage>
</organism>
<dbReference type="Gene3D" id="3.40.50.2300">
    <property type="match status" value="1"/>
</dbReference>
<gene>
    <name evidence="1" type="ORF">P73_0835</name>
</gene>
<accession>A0A0B5DWP0</accession>
<dbReference type="RefSeq" id="WP_158401910.1">
    <property type="nucleotide sequence ID" value="NZ_CP004393.1"/>
</dbReference>
<protein>
    <submittedName>
        <fullName evidence="1">Putative two-component response regulator</fullName>
    </submittedName>
</protein>
<sequence length="53" mass="5586">MAERLAAAGVPFALATGYGADGDPVTAYPRREIVQKPFSESAIREAMARAFSA</sequence>
<dbReference type="Proteomes" id="UP000031521">
    <property type="component" value="Chromosome"/>
</dbReference>
<proteinExistence type="predicted"/>
<evidence type="ECO:0000313" key="1">
    <source>
        <dbReference type="EMBL" id="AJE45550.1"/>
    </source>
</evidence>
<dbReference type="OrthoDB" id="582170at2"/>
<dbReference type="HOGENOM" id="CLU_3059813_0_0_5"/>
<dbReference type="AlphaFoldDB" id="A0A0B5DWP0"/>
<dbReference type="EMBL" id="CP004393">
    <property type="protein sequence ID" value="AJE45550.1"/>
    <property type="molecule type" value="Genomic_DNA"/>
</dbReference>
<name>A0A0B5DWP0_9RHOB</name>
<keyword evidence="2" id="KW-1185">Reference proteome</keyword>
<evidence type="ECO:0000313" key="2">
    <source>
        <dbReference type="Proteomes" id="UP000031521"/>
    </source>
</evidence>
<dbReference type="KEGG" id="cid:P73_0835"/>